<keyword evidence="12" id="KW-1185">Reference proteome</keyword>
<feature type="domain" description="SLC41A/MgtE integral membrane" evidence="10">
    <location>
        <begin position="48"/>
        <end position="173"/>
    </location>
</feature>
<dbReference type="InterPro" id="IPR036739">
    <property type="entry name" value="SLC41_membr_dom_sf"/>
</dbReference>
<dbReference type="PANTHER" id="PTHR16228">
    <property type="entry name" value="DIVALENT CATION TRANSPORTER SOLUTE CARRIER FAMILY 41"/>
    <property type="match status" value="1"/>
</dbReference>
<evidence type="ECO:0000256" key="8">
    <source>
        <dbReference type="ARBA" id="ARBA00023136"/>
    </source>
</evidence>
<keyword evidence="5" id="KW-0460">Magnesium</keyword>
<evidence type="ECO:0000256" key="1">
    <source>
        <dbReference type="ARBA" id="ARBA00004141"/>
    </source>
</evidence>
<dbReference type="GeneID" id="89229365"/>
<dbReference type="PANTHER" id="PTHR16228:SF7">
    <property type="entry name" value="SLC41A_MGTE INTEGRAL MEMBRANE DOMAIN-CONTAINING PROTEIN"/>
    <property type="match status" value="1"/>
</dbReference>
<dbReference type="Proteomes" id="UP001303587">
    <property type="component" value="Chromosome"/>
</dbReference>
<dbReference type="AlphaFoldDB" id="A0AA96V277"/>
<evidence type="ECO:0000256" key="5">
    <source>
        <dbReference type="ARBA" id="ARBA00022842"/>
    </source>
</evidence>
<dbReference type="SUPFAM" id="SSF161093">
    <property type="entry name" value="MgtE membrane domain-like"/>
    <property type="match status" value="1"/>
</dbReference>
<dbReference type="Gene3D" id="1.10.357.20">
    <property type="entry name" value="SLC41 divalent cation transporters, integral membrane domain"/>
    <property type="match status" value="1"/>
</dbReference>
<gene>
    <name evidence="11" type="ORF">MsAc7_02400</name>
</gene>
<evidence type="ECO:0000256" key="9">
    <source>
        <dbReference type="SAM" id="Phobius"/>
    </source>
</evidence>
<evidence type="ECO:0000313" key="11">
    <source>
        <dbReference type="EMBL" id="WNY24716.1"/>
    </source>
</evidence>
<comment type="similarity">
    <text evidence="2">Belongs to the SLC41A transporter family.</text>
</comment>
<keyword evidence="7" id="KW-0406">Ion transport</keyword>
<evidence type="ECO:0000256" key="2">
    <source>
        <dbReference type="ARBA" id="ARBA00009749"/>
    </source>
</evidence>
<dbReference type="GO" id="GO:0008324">
    <property type="term" value="F:monoatomic cation transmembrane transporter activity"/>
    <property type="evidence" value="ECO:0007669"/>
    <property type="project" value="InterPro"/>
</dbReference>
<keyword evidence="4 9" id="KW-0812">Transmembrane</keyword>
<keyword evidence="3" id="KW-0813">Transport</keyword>
<feature type="transmembrane region" description="Helical" evidence="9">
    <location>
        <begin position="45"/>
        <end position="67"/>
    </location>
</feature>
<protein>
    <recommendedName>
        <fullName evidence="10">SLC41A/MgtE integral membrane domain-containing protein</fullName>
    </recommendedName>
</protein>
<evidence type="ECO:0000313" key="12">
    <source>
        <dbReference type="Proteomes" id="UP001303587"/>
    </source>
</evidence>
<dbReference type="RefSeq" id="WP_338102790.1">
    <property type="nucleotide sequence ID" value="NZ_CP131060.1"/>
</dbReference>
<name>A0AA96V277_9EURY</name>
<feature type="transmembrane region" description="Helical" evidence="9">
    <location>
        <begin position="12"/>
        <end position="33"/>
    </location>
</feature>
<dbReference type="InterPro" id="IPR045349">
    <property type="entry name" value="SLC41A1-3"/>
</dbReference>
<feature type="transmembrane region" description="Helical" evidence="9">
    <location>
        <begin position="121"/>
        <end position="147"/>
    </location>
</feature>
<keyword evidence="6 9" id="KW-1133">Transmembrane helix</keyword>
<dbReference type="InterPro" id="IPR006667">
    <property type="entry name" value="SLC41_membr_dom"/>
</dbReference>
<dbReference type="EMBL" id="CP131060">
    <property type="protein sequence ID" value="WNY24716.1"/>
    <property type="molecule type" value="Genomic_DNA"/>
</dbReference>
<evidence type="ECO:0000256" key="3">
    <source>
        <dbReference type="ARBA" id="ARBA00022448"/>
    </source>
</evidence>
<proteinExistence type="inferred from homology"/>
<organism evidence="11 12">
    <name type="scientific">Methanolapillus millepedarum</name>
    <dbReference type="NCBI Taxonomy" id="3028296"/>
    <lineage>
        <taxon>Archaea</taxon>
        <taxon>Methanobacteriati</taxon>
        <taxon>Methanobacteriota</taxon>
        <taxon>Stenosarchaea group</taxon>
        <taxon>Methanomicrobia</taxon>
        <taxon>Methanosarcinales</taxon>
        <taxon>Methanosarcinaceae</taxon>
        <taxon>Methanolapillus</taxon>
    </lineage>
</organism>
<dbReference type="GO" id="GO:0016020">
    <property type="term" value="C:membrane"/>
    <property type="evidence" value="ECO:0007669"/>
    <property type="project" value="UniProtKB-SubCell"/>
</dbReference>
<keyword evidence="8 9" id="KW-0472">Membrane</keyword>
<sequence>MTYYTVKGLVKNGLPILFVTCFMAIFVGLLLGYQEDILIEYPTLLILMPVLLKIGGDTGSMLASRLSSAFHLGLSSRIRRNPVVRNSVVAAIIVAVVSTTFVSLIVYVINIYLGYGTSLSLILSVSAIVVFFDILIVYTTTVGLSFLSHKIGMDPDDTVIPVVASLGDLVGVVGIMFSIILFGLYVLNIF</sequence>
<accession>A0AA96V277</accession>
<evidence type="ECO:0000256" key="4">
    <source>
        <dbReference type="ARBA" id="ARBA00022692"/>
    </source>
</evidence>
<comment type="subcellular location">
    <subcellularLocation>
        <location evidence="1">Membrane</location>
        <topology evidence="1">Multi-pass membrane protein</topology>
    </subcellularLocation>
</comment>
<reference evidence="11 12" key="1">
    <citation type="submission" date="2023-07" db="EMBL/GenBank/DDBJ databases">
        <title>Closed genoem sequence of Methanosarcinaceae archaeon Ac7.</title>
        <authorList>
            <person name="Poehlein A."/>
            <person name="Protasov E."/>
            <person name="Platt K."/>
            <person name="Reeh H."/>
            <person name="Daniel R."/>
            <person name="Brune A."/>
        </authorList>
    </citation>
    <scope>NUCLEOTIDE SEQUENCE [LARGE SCALE GENOMIC DNA]</scope>
    <source>
        <strain evidence="11 12">Ac7</strain>
    </source>
</reference>
<evidence type="ECO:0000259" key="10">
    <source>
        <dbReference type="Pfam" id="PF01769"/>
    </source>
</evidence>
<dbReference type="Pfam" id="PF01769">
    <property type="entry name" value="MgtE"/>
    <property type="match status" value="1"/>
</dbReference>
<feature type="transmembrane region" description="Helical" evidence="9">
    <location>
        <begin position="159"/>
        <end position="187"/>
    </location>
</feature>
<evidence type="ECO:0000256" key="6">
    <source>
        <dbReference type="ARBA" id="ARBA00022989"/>
    </source>
</evidence>
<evidence type="ECO:0000256" key="7">
    <source>
        <dbReference type="ARBA" id="ARBA00023065"/>
    </source>
</evidence>
<feature type="transmembrane region" description="Helical" evidence="9">
    <location>
        <begin position="88"/>
        <end position="115"/>
    </location>
</feature>